<dbReference type="PROSITE" id="PS50157">
    <property type="entry name" value="ZINC_FINGER_C2H2_2"/>
    <property type="match status" value="2"/>
</dbReference>
<evidence type="ECO:0000256" key="2">
    <source>
        <dbReference type="ARBA" id="ARBA00022737"/>
    </source>
</evidence>
<dbReference type="PANTHER" id="PTHR23057:SF0">
    <property type="entry name" value="JUXTAPOSED WITH ANOTHER ZINC FINGER PROTEIN 1"/>
    <property type="match status" value="1"/>
</dbReference>
<dbReference type="AlphaFoldDB" id="A0A0F9WH63"/>
<dbReference type="SMART" id="SM00355">
    <property type="entry name" value="ZnF_C2H2"/>
    <property type="match status" value="2"/>
</dbReference>
<organism evidence="7 8">
    <name type="scientific">Vairimorpha ceranae</name>
    <dbReference type="NCBI Taxonomy" id="40302"/>
    <lineage>
        <taxon>Eukaryota</taxon>
        <taxon>Fungi</taxon>
        <taxon>Fungi incertae sedis</taxon>
        <taxon>Microsporidia</taxon>
        <taxon>Nosematidae</taxon>
        <taxon>Vairimorpha</taxon>
    </lineage>
</organism>
<accession>A0A0F9WH63</accession>
<dbReference type="VEuPathDB" id="MicrosporidiaDB:AAJ76_80003571"/>
<dbReference type="InterPro" id="IPR013087">
    <property type="entry name" value="Znf_C2H2_type"/>
</dbReference>
<evidence type="ECO:0000256" key="1">
    <source>
        <dbReference type="ARBA" id="ARBA00022723"/>
    </source>
</evidence>
<keyword evidence="4" id="KW-0862">Zinc</keyword>
<keyword evidence="1" id="KW-0479">Metal-binding</keyword>
<dbReference type="GeneID" id="36321408"/>
<feature type="domain" description="C2H2-type" evidence="6">
    <location>
        <begin position="133"/>
        <end position="161"/>
    </location>
</feature>
<dbReference type="Pfam" id="PF00096">
    <property type="entry name" value="zf-C2H2"/>
    <property type="match status" value="2"/>
</dbReference>
<evidence type="ECO:0000256" key="5">
    <source>
        <dbReference type="PROSITE-ProRule" id="PRU00042"/>
    </source>
</evidence>
<dbReference type="OrthoDB" id="3269380at2759"/>
<dbReference type="VEuPathDB" id="MicrosporidiaDB:G9O61_00g012260"/>
<reference evidence="7 8" key="1">
    <citation type="journal article" date="2015" name="Environ. Microbiol.">
        <title>Genome analyses suggest the presence of polyploidy and recent human-driven expansions in eight global populations of the honeybee pathogen Nosema ceranae.</title>
        <authorList>
            <person name="Pelin A."/>
            <person name="Selman M."/>
            <person name="Aris-Brosou S."/>
            <person name="Farinelli L."/>
            <person name="Corradi N."/>
        </authorList>
    </citation>
    <scope>NUCLEOTIDE SEQUENCE [LARGE SCALE GENOMIC DNA]</scope>
    <source>
        <strain evidence="7 8">PA08 1199</strain>
    </source>
</reference>
<evidence type="ECO:0000256" key="3">
    <source>
        <dbReference type="ARBA" id="ARBA00022771"/>
    </source>
</evidence>
<protein>
    <submittedName>
        <fullName evidence="7">Zinc finger protein</fullName>
    </submittedName>
</protein>
<evidence type="ECO:0000259" key="6">
    <source>
        <dbReference type="PROSITE" id="PS50157"/>
    </source>
</evidence>
<dbReference type="OMA" id="SENCIEF"/>
<keyword evidence="3 5" id="KW-0863">Zinc-finger</keyword>
<sequence length="161" mass="19902">MTYHRIKKLFDEYLEKNYPEIDFYNSKESENCIEFYRNDDKSYVPFRNLYFRKRIMDLDKKQFLTRNPYNHNWKEENLDKYFYKDCKKTDMSDKRIYKCTLDNCNRQYTSAFGLKYHMKEGHSKEKLNVHKPYVCNIQGCGRKYKNNNGLKYHLKTFHNIS</sequence>
<dbReference type="GO" id="GO:0005634">
    <property type="term" value="C:nucleus"/>
    <property type="evidence" value="ECO:0007669"/>
    <property type="project" value="TreeGrafter"/>
</dbReference>
<name>A0A0F9WH63_9MICR</name>
<evidence type="ECO:0000313" key="7">
    <source>
        <dbReference type="EMBL" id="KKO75965.1"/>
    </source>
</evidence>
<dbReference type="Gene3D" id="3.30.160.60">
    <property type="entry name" value="Classic Zinc Finger"/>
    <property type="match status" value="2"/>
</dbReference>
<dbReference type="RefSeq" id="XP_024331707.1">
    <property type="nucleotide sequence ID" value="XM_024476455.1"/>
</dbReference>
<dbReference type="PROSITE" id="PS00028">
    <property type="entry name" value="ZINC_FINGER_C2H2_1"/>
    <property type="match status" value="2"/>
</dbReference>
<dbReference type="VEuPathDB" id="MicrosporidiaDB:NCER_101922"/>
<dbReference type="InterPro" id="IPR036236">
    <property type="entry name" value="Znf_C2H2_sf"/>
</dbReference>
<dbReference type="SUPFAM" id="SSF57667">
    <property type="entry name" value="beta-beta-alpha zinc fingers"/>
    <property type="match status" value="2"/>
</dbReference>
<proteinExistence type="predicted"/>
<evidence type="ECO:0000313" key="8">
    <source>
        <dbReference type="Proteomes" id="UP000034350"/>
    </source>
</evidence>
<keyword evidence="2" id="KW-0677">Repeat</keyword>
<gene>
    <name evidence="7" type="ORF">AAJ76_80003571</name>
</gene>
<dbReference type="InterPro" id="IPR051580">
    <property type="entry name" value="ZnF-Chromatin_assoc"/>
</dbReference>
<dbReference type="EMBL" id="JPQZ01000008">
    <property type="protein sequence ID" value="KKO75965.1"/>
    <property type="molecule type" value="Genomic_DNA"/>
</dbReference>
<feature type="domain" description="C2H2-type" evidence="6">
    <location>
        <begin position="97"/>
        <end position="127"/>
    </location>
</feature>
<evidence type="ECO:0000256" key="4">
    <source>
        <dbReference type="ARBA" id="ARBA00022833"/>
    </source>
</evidence>
<keyword evidence="8" id="KW-1185">Reference proteome</keyword>
<dbReference type="GO" id="GO:0008270">
    <property type="term" value="F:zinc ion binding"/>
    <property type="evidence" value="ECO:0007669"/>
    <property type="project" value="UniProtKB-KW"/>
</dbReference>
<dbReference type="Proteomes" id="UP000034350">
    <property type="component" value="Unassembled WGS sequence"/>
</dbReference>
<dbReference type="PANTHER" id="PTHR23057">
    <property type="entry name" value="JUXTAPOSED WITH ANOTHER ZINC FINGER PROTEIN 1"/>
    <property type="match status" value="1"/>
</dbReference>
<comment type="caution">
    <text evidence="7">The sequence shown here is derived from an EMBL/GenBank/DDBJ whole genome shotgun (WGS) entry which is preliminary data.</text>
</comment>